<keyword evidence="4 6" id="KW-1133">Transmembrane helix</keyword>
<keyword evidence="2" id="KW-1003">Cell membrane</keyword>
<dbReference type="Proteomes" id="UP000606935">
    <property type="component" value="Unassembled WGS sequence"/>
</dbReference>
<comment type="subcellular location">
    <subcellularLocation>
        <location evidence="1">Cell membrane</location>
        <topology evidence="1">Multi-pass membrane protein</topology>
    </subcellularLocation>
</comment>
<feature type="transmembrane region" description="Helical" evidence="6">
    <location>
        <begin position="350"/>
        <end position="371"/>
    </location>
</feature>
<dbReference type="GO" id="GO:0005524">
    <property type="term" value="F:ATP binding"/>
    <property type="evidence" value="ECO:0007669"/>
    <property type="project" value="UniProtKB-KW"/>
</dbReference>
<dbReference type="PANTHER" id="PTHR43738:SF3">
    <property type="entry name" value="ABC TRANSPORTER PERMEASE"/>
    <property type="match status" value="1"/>
</dbReference>
<dbReference type="AlphaFoldDB" id="A0A917YS54"/>
<evidence type="ECO:0000313" key="9">
    <source>
        <dbReference type="EMBL" id="GGO64937.1"/>
    </source>
</evidence>
<comment type="caution">
    <text evidence="9">The sequence shown here is derived from an EMBL/GenBank/DDBJ whole genome shotgun (WGS) entry which is preliminary data.</text>
</comment>
<evidence type="ECO:0000256" key="3">
    <source>
        <dbReference type="ARBA" id="ARBA00022692"/>
    </source>
</evidence>
<evidence type="ECO:0000256" key="2">
    <source>
        <dbReference type="ARBA" id="ARBA00022475"/>
    </source>
</evidence>
<evidence type="ECO:0000256" key="6">
    <source>
        <dbReference type="SAM" id="Phobius"/>
    </source>
</evidence>
<feature type="transmembrane region" description="Helical" evidence="6">
    <location>
        <begin position="18"/>
        <end position="42"/>
    </location>
</feature>
<dbReference type="RefSeq" id="WP_188689957.1">
    <property type="nucleotide sequence ID" value="NZ_BMLS01000001.1"/>
</dbReference>
<keyword evidence="3 6" id="KW-0812">Transmembrane</keyword>
<evidence type="ECO:0000259" key="7">
    <source>
        <dbReference type="Pfam" id="PF02687"/>
    </source>
</evidence>
<evidence type="ECO:0000313" key="10">
    <source>
        <dbReference type="Proteomes" id="UP000606935"/>
    </source>
</evidence>
<dbReference type="InterPro" id="IPR051125">
    <property type="entry name" value="ABC-4/HrtB_transporter"/>
</dbReference>
<keyword evidence="9" id="KW-0067">ATP-binding</keyword>
<feature type="domain" description="MacB-like periplasmic core" evidence="8">
    <location>
        <begin position="22"/>
        <end position="228"/>
    </location>
</feature>
<evidence type="ECO:0000256" key="4">
    <source>
        <dbReference type="ARBA" id="ARBA00022989"/>
    </source>
</evidence>
<feature type="domain" description="ABC3 transporter permease C-terminal" evidence="7">
    <location>
        <begin position="263"/>
        <end position="378"/>
    </location>
</feature>
<keyword evidence="5 6" id="KW-0472">Membrane</keyword>
<evidence type="ECO:0000256" key="1">
    <source>
        <dbReference type="ARBA" id="ARBA00004651"/>
    </source>
</evidence>
<accession>A0A917YS54</accession>
<dbReference type="Pfam" id="PF12704">
    <property type="entry name" value="MacB_PCD"/>
    <property type="match status" value="1"/>
</dbReference>
<feature type="transmembrane region" description="Helical" evidence="6">
    <location>
        <begin position="303"/>
        <end position="330"/>
    </location>
</feature>
<evidence type="ECO:0000256" key="5">
    <source>
        <dbReference type="ARBA" id="ARBA00023136"/>
    </source>
</evidence>
<gene>
    <name evidence="9" type="ORF">GCM10010982_05550</name>
</gene>
<dbReference type="InterPro" id="IPR025857">
    <property type="entry name" value="MacB_PCD"/>
</dbReference>
<evidence type="ECO:0000259" key="8">
    <source>
        <dbReference type="Pfam" id="PF12704"/>
    </source>
</evidence>
<dbReference type="EMBL" id="BMLS01000001">
    <property type="protein sequence ID" value="GGO64937.1"/>
    <property type="molecule type" value="Genomic_DNA"/>
</dbReference>
<proteinExistence type="predicted"/>
<reference evidence="9" key="2">
    <citation type="submission" date="2020-09" db="EMBL/GenBank/DDBJ databases">
        <authorList>
            <person name="Sun Q."/>
            <person name="Zhou Y."/>
        </authorList>
    </citation>
    <scope>NUCLEOTIDE SEQUENCE</scope>
    <source>
        <strain evidence="9">CGMCC 1.7086</strain>
    </source>
</reference>
<keyword evidence="9" id="KW-0547">Nucleotide-binding</keyword>
<dbReference type="GO" id="GO:0005886">
    <property type="term" value="C:plasma membrane"/>
    <property type="evidence" value="ECO:0007669"/>
    <property type="project" value="UniProtKB-SubCell"/>
</dbReference>
<sequence length="385" mass="42490">MKDLYLVYKNLTRKKLRLFLTSFAIFIAFLIFAAVTALQGALNSGVEMSADNRLVVFNKINFTQPLPYAYINKVSGVDGVKNVTFANWFGGYYQEPANQVVTMAVDPDSYFEVYSELVVTPEQKANWLQNQAGVMVGERLANVNNWQIGDRIPVSSNIFSNKDGGQTWDLVVEGIFTANDPQVDTGYMVFHYKYFMETQSWGGDYVGWIVLTTDDPALNEQVAKAIDENFANSQAETDTSTEKAFNKAFIEQIGNIGLIIFGVVFMAFFTILVLVGNTMVLAIRERTGEIAVLKTLGFSSPRIFRMILTESCLLAFLGGLLGLGAAYLVVGGLSQMMARFLPNLVLGPDIVLQALGYMLLLGLITGIAPAYRALRLNIITAFARG</sequence>
<keyword evidence="10" id="KW-1185">Reference proteome</keyword>
<reference evidence="9" key="1">
    <citation type="journal article" date="2014" name="Int. J. Syst. Evol. Microbiol.">
        <title>Complete genome sequence of Corynebacterium casei LMG S-19264T (=DSM 44701T), isolated from a smear-ripened cheese.</title>
        <authorList>
            <consortium name="US DOE Joint Genome Institute (JGI-PGF)"/>
            <person name="Walter F."/>
            <person name="Albersmeier A."/>
            <person name="Kalinowski J."/>
            <person name="Ruckert C."/>
        </authorList>
    </citation>
    <scope>NUCLEOTIDE SEQUENCE</scope>
    <source>
        <strain evidence="9">CGMCC 1.7086</strain>
    </source>
</reference>
<dbReference type="InterPro" id="IPR003838">
    <property type="entry name" value="ABC3_permease_C"/>
</dbReference>
<name>A0A917YS54_9ALTE</name>
<organism evidence="9 10">
    <name type="scientific">Bowmanella pacifica</name>
    <dbReference type="NCBI Taxonomy" id="502051"/>
    <lineage>
        <taxon>Bacteria</taxon>
        <taxon>Pseudomonadati</taxon>
        <taxon>Pseudomonadota</taxon>
        <taxon>Gammaproteobacteria</taxon>
        <taxon>Alteromonadales</taxon>
        <taxon>Alteromonadaceae</taxon>
        <taxon>Bowmanella</taxon>
    </lineage>
</organism>
<dbReference type="Pfam" id="PF02687">
    <property type="entry name" value="FtsX"/>
    <property type="match status" value="1"/>
</dbReference>
<dbReference type="PANTHER" id="PTHR43738">
    <property type="entry name" value="ABC TRANSPORTER, MEMBRANE PROTEIN"/>
    <property type="match status" value="1"/>
</dbReference>
<protein>
    <submittedName>
        <fullName evidence="9">ABC transporter ATP-binding protein</fullName>
    </submittedName>
</protein>
<feature type="transmembrane region" description="Helical" evidence="6">
    <location>
        <begin position="256"/>
        <end position="283"/>
    </location>
</feature>